<dbReference type="KEGG" id="cchl:FPL14_04010"/>
<gene>
    <name evidence="10" type="ORF">FPL14_04010</name>
</gene>
<dbReference type="GO" id="GO:0006298">
    <property type="term" value="P:mismatch repair"/>
    <property type="evidence" value="ECO:0007669"/>
    <property type="project" value="InterPro"/>
</dbReference>
<dbReference type="InterPro" id="IPR000432">
    <property type="entry name" value="DNA_mismatch_repair_MutS_C"/>
</dbReference>
<keyword evidence="4" id="KW-0067">ATP-binding</keyword>
<dbReference type="GO" id="GO:0016887">
    <property type="term" value="F:ATP hydrolysis activity"/>
    <property type="evidence" value="ECO:0007669"/>
    <property type="project" value="InterPro"/>
</dbReference>
<dbReference type="GO" id="GO:0019843">
    <property type="term" value="F:rRNA binding"/>
    <property type="evidence" value="ECO:0007669"/>
    <property type="project" value="UniProtKB-KW"/>
</dbReference>
<evidence type="ECO:0000256" key="4">
    <source>
        <dbReference type="ARBA" id="ARBA00022840"/>
    </source>
</evidence>
<dbReference type="GO" id="GO:0005524">
    <property type="term" value="F:ATP binding"/>
    <property type="evidence" value="ECO:0007669"/>
    <property type="project" value="UniProtKB-KW"/>
</dbReference>
<protein>
    <submittedName>
        <fullName evidence="10">DNA mismatch repair protein MutS</fullName>
    </submittedName>
</protein>
<feature type="compositionally biased region" description="Basic and acidic residues" evidence="7">
    <location>
        <begin position="548"/>
        <end position="567"/>
    </location>
</feature>
<proteinExistence type="predicted"/>
<dbReference type="SUPFAM" id="SSF48334">
    <property type="entry name" value="DNA repair protein MutS, domain III"/>
    <property type="match status" value="1"/>
</dbReference>
<dbReference type="PIRSF" id="PIRSF005814">
    <property type="entry name" value="MutS_YshD"/>
    <property type="match status" value="1"/>
</dbReference>
<keyword evidence="2" id="KW-0547">Nucleotide-binding</keyword>
<evidence type="ECO:0000256" key="2">
    <source>
        <dbReference type="ARBA" id="ARBA00022741"/>
    </source>
</evidence>
<dbReference type="SUPFAM" id="SSF52540">
    <property type="entry name" value="P-loop containing nucleoside triphosphate hydrolases"/>
    <property type="match status" value="1"/>
</dbReference>
<dbReference type="Pfam" id="PF00488">
    <property type="entry name" value="MutS_V"/>
    <property type="match status" value="1"/>
</dbReference>
<evidence type="ECO:0000256" key="5">
    <source>
        <dbReference type="ARBA" id="ARBA00022884"/>
    </source>
</evidence>
<dbReference type="GO" id="GO:0004519">
    <property type="term" value="F:endonuclease activity"/>
    <property type="evidence" value="ECO:0007669"/>
    <property type="project" value="InterPro"/>
</dbReference>
<dbReference type="InterPro" id="IPR036187">
    <property type="entry name" value="DNA_mismatch_repair_MutS_sf"/>
</dbReference>
<feature type="domain" description="DNA mismatch repair proteins mutS family" evidence="9">
    <location>
        <begin position="340"/>
        <end position="525"/>
    </location>
</feature>
<dbReference type="PANTHER" id="PTHR48466:SF2">
    <property type="entry name" value="OS10G0509000 PROTEIN"/>
    <property type="match status" value="1"/>
</dbReference>
<organism evidence="10 11">
    <name type="scientific">Cohnella cholangitidis</name>
    <dbReference type="NCBI Taxonomy" id="2598458"/>
    <lineage>
        <taxon>Bacteria</taxon>
        <taxon>Bacillati</taxon>
        <taxon>Bacillota</taxon>
        <taxon>Bacilli</taxon>
        <taxon>Bacillales</taxon>
        <taxon>Paenibacillaceae</taxon>
        <taxon>Cohnella</taxon>
    </lineage>
</organism>
<evidence type="ECO:0000259" key="9">
    <source>
        <dbReference type="SMART" id="SM00534"/>
    </source>
</evidence>
<reference evidence="10 11" key="1">
    <citation type="submission" date="2019-07" db="EMBL/GenBank/DDBJ databases">
        <authorList>
            <person name="Kim J.K."/>
            <person name="Cheong H.-M."/>
            <person name="Choi Y."/>
            <person name="Hwang K.J."/>
            <person name="Lee S."/>
            <person name="Choi C."/>
        </authorList>
    </citation>
    <scope>NUCLEOTIDE SEQUENCE [LARGE SCALE GENOMIC DNA]</scope>
    <source>
        <strain evidence="10 11">KS 22</strain>
    </source>
</reference>
<keyword evidence="5" id="KW-0694">RNA-binding</keyword>
<evidence type="ECO:0000256" key="6">
    <source>
        <dbReference type="ARBA" id="ARBA00023125"/>
    </source>
</evidence>
<dbReference type="SMART" id="SM00533">
    <property type="entry name" value="MUTSd"/>
    <property type="match status" value="1"/>
</dbReference>
<dbReference type="FunFam" id="3.40.50.300:FF:000830">
    <property type="entry name" value="Endonuclease MutS2"/>
    <property type="match status" value="1"/>
</dbReference>
<evidence type="ECO:0000256" key="3">
    <source>
        <dbReference type="ARBA" id="ARBA00022801"/>
    </source>
</evidence>
<feature type="domain" description="DNA mismatch repair protein MutS core" evidence="8">
    <location>
        <begin position="28"/>
        <end position="328"/>
    </location>
</feature>
<dbReference type="InterPro" id="IPR007696">
    <property type="entry name" value="DNA_mismatch_repair_MutS_core"/>
</dbReference>
<evidence type="ECO:0000313" key="10">
    <source>
        <dbReference type="EMBL" id="QMV40457.1"/>
    </source>
</evidence>
<keyword evidence="6" id="KW-0238">DNA-binding</keyword>
<keyword evidence="11" id="KW-1185">Reference proteome</keyword>
<dbReference type="InterPro" id="IPR027417">
    <property type="entry name" value="P-loop_NTPase"/>
</dbReference>
<evidence type="ECO:0000256" key="7">
    <source>
        <dbReference type="SAM" id="MobiDB-lite"/>
    </source>
</evidence>
<dbReference type="InterPro" id="IPR005747">
    <property type="entry name" value="MutS2"/>
</dbReference>
<evidence type="ECO:0000259" key="8">
    <source>
        <dbReference type="SMART" id="SM00533"/>
    </source>
</evidence>
<dbReference type="AlphaFoldDB" id="A0A7G5BU23"/>
<keyword evidence="3" id="KW-0378">Hydrolase</keyword>
<keyword evidence="1" id="KW-0699">rRNA-binding</keyword>
<dbReference type="EMBL" id="CP041969">
    <property type="protein sequence ID" value="QMV40457.1"/>
    <property type="molecule type" value="Genomic_DNA"/>
</dbReference>
<evidence type="ECO:0000313" key="11">
    <source>
        <dbReference type="Proteomes" id="UP000515679"/>
    </source>
</evidence>
<dbReference type="NCBIfam" id="TIGR01069">
    <property type="entry name" value="mutS2"/>
    <property type="match status" value="1"/>
</dbReference>
<name>A0A7G5BU23_9BACL</name>
<dbReference type="PANTHER" id="PTHR48466">
    <property type="entry name" value="OS10G0509000 PROTEIN-RELATED"/>
    <property type="match status" value="1"/>
</dbReference>
<evidence type="ECO:0000256" key="1">
    <source>
        <dbReference type="ARBA" id="ARBA00022730"/>
    </source>
</evidence>
<sequence length="669" mass="74866">MALRLAVCFFIFQITGGFTLRQHSLRKLEYNRVIETLHSYASTYLGRRQIEELEPLQDKEIISRKLAETQEASRLLAKGGHPPLPSLEGMETMMALLGTGYVMSEEDFGFAAQFARSCEQLRQYMASKKTESPIVAAYGTGMFDLKPLREAIEACIDRGRIVDTASPELHKIRKKIRTAEERLQKRLEGMLSRFSDILQERLVSQRNGRYVLPVKKEYRKRIPGTVLDESSSGQTVFVEPSELAGLQMDLSALKLEENREEAQILARLTGEVETYSYELSVNQDTVGHYDFLFAKAKWALTIGGVAPELNEDRVIDLREARHPLLATRPVPLDIRLGDGYQALLITGPNTGGKTVALKTVGLLTLMAQSGLLVPAAQGSRMCVFRNVEVDIGDDQSLDSSLSTFSSHLRNVIDILAHAGSSSLVLLDELATGTDPGEGVGLSIAVLEELYRRGSVIMATTHFNEIKEYARVTEGFRNARMAFDEETLSPLYRLDMGEAGNSYAFVIAAKLGISKGIIDRARTIADSLKKGRGQVSVPVQEGGKPRGMPSREGKNGREMSNHSKISTDSHREELSLRWSVGDVVFIPQLRKPGVVYRLPDDKGNMIVQVQKEKITINHKRIRKYIDRKHLYPGEDYDMDIVFDTVENRKKRHLMGKRHVEGLTIEKPSED</sequence>
<dbReference type="InterPro" id="IPR045076">
    <property type="entry name" value="MutS"/>
</dbReference>
<accession>A0A7G5BU23</accession>
<dbReference type="GO" id="GO:0140664">
    <property type="term" value="F:ATP-dependent DNA damage sensor activity"/>
    <property type="evidence" value="ECO:0007669"/>
    <property type="project" value="InterPro"/>
</dbReference>
<dbReference type="Proteomes" id="UP000515679">
    <property type="component" value="Chromosome"/>
</dbReference>
<dbReference type="SMART" id="SM00534">
    <property type="entry name" value="MUTSac"/>
    <property type="match status" value="1"/>
</dbReference>
<dbReference type="Gene3D" id="3.40.50.300">
    <property type="entry name" value="P-loop containing nucleotide triphosphate hydrolases"/>
    <property type="match status" value="1"/>
</dbReference>
<dbReference type="GO" id="GO:0030983">
    <property type="term" value="F:mismatched DNA binding"/>
    <property type="evidence" value="ECO:0007669"/>
    <property type="project" value="InterPro"/>
</dbReference>
<feature type="region of interest" description="Disordered" evidence="7">
    <location>
        <begin position="531"/>
        <end position="567"/>
    </location>
</feature>
<dbReference type="GO" id="GO:0045910">
    <property type="term" value="P:negative regulation of DNA recombination"/>
    <property type="evidence" value="ECO:0007669"/>
    <property type="project" value="InterPro"/>
</dbReference>